<evidence type="ECO:0000256" key="3">
    <source>
        <dbReference type="ARBA" id="ARBA00022692"/>
    </source>
</evidence>
<evidence type="ECO:0000256" key="9">
    <source>
        <dbReference type="SAM" id="Phobius"/>
    </source>
</evidence>
<dbReference type="Proteomes" id="UP000238274">
    <property type="component" value="Unassembled WGS sequence"/>
</dbReference>
<dbReference type="PANTHER" id="PTHR12791">
    <property type="entry name" value="GOLGI SNARE BET1-RELATED"/>
    <property type="match status" value="1"/>
</dbReference>
<evidence type="ECO:0000313" key="11">
    <source>
        <dbReference type="Proteomes" id="UP000238274"/>
    </source>
</evidence>
<evidence type="ECO:0000313" key="10">
    <source>
        <dbReference type="EMBL" id="POW00406.1"/>
    </source>
</evidence>
<evidence type="ECO:0000256" key="8">
    <source>
        <dbReference type="ARBA" id="ARBA00046280"/>
    </source>
</evidence>
<dbReference type="SUPFAM" id="SSF58038">
    <property type="entry name" value="SNARE fusion complex"/>
    <property type="match status" value="1"/>
</dbReference>
<keyword evidence="2" id="KW-0813">Transport</keyword>
<dbReference type="InterPro" id="IPR039899">
    <property type="entry name" value="BET1_SNARE"/>
</dbReference>
<reference evidence="11" key="2">
    <citation type="journal article" date="2018" name="BMC Genomics">
        <title>Genomic insights into host adaptation between the wheat stripe rust pathogen (Puccinia striiformis f. sp. tritici) and the barley stripe rust pathogen (Puccinia striiformis f. sp. hordei).</title>
        <authorList>
            <person name="Xia C."/>
            <person name="Wang M."/>
            <person name="Yin C."/>
            <person name="Cornejo O.E."/>
            <person name="Hulbert S.H."/>
            <person name="Chen X."/>
        </authorList>
    </citation>
    <scope>NUCLEOTIDE SEQUENCE [LARGE SCALE GENOMIC DNA]</scope>
    <source>
        <strain evidence="11">93TX-2</strain>
    </source>
</reference>
<dbReference type="GO" id="GO:0000139">
    <property type="term" value="C:Golgi membrane"/>
    <property type="evidence" value="ECO:0007669"/>
    <property type="project" value="UniProtKB-SubCell"/>
</dbReference>
<dbReference type="AlphaFoldDB" id="A0A2S4USX7"/>
<dbReference type="VEuPathDB" id="FungiDB:PSHT_13045"/>
<evidence type="ECO:0000256" key="7">
    <source>
        <dbReference type="ARBA" id="ARBA00023136"/>
    </source>
</evidence>
<reference evidence="11" key="3">
    <citation type="journal article" date="2018" name="Mol. Plant Microbe Interact.">
        <title>Genome sequence resources for the wheat stripe rust pathogen (Puccinia striiformis f. sp. tritici) and the barley stripe rust pathogen (Puccinia striiformis f. sp. hordei).</title>
        <authorList>
            <person name="Xia C."/>
            <person name="Wang M."/>
            <person name="Yin C."/>
            <person name="Cornejo O.E."/>
            <person name="Hulbert S.H."/>
            <person name="Chen X."/>
        </authorList>
    </citation>
    <scope>NUCLEOTIDE SEQUENCE [LARGE SCALE GENOMIC DNA]</scope>
    <source>
        <strain evidence="11">93TX-2</strain>
    </source>
</reference>
<keyword evidence="4" id="KW-0653">Protein transport</keyword>
<dbReference type="GO" id="GO:0015031">
    <property type="term" value="P:protein transport"/>
    <property type="evidence" value="ECO:0007669"/>
    <property type="project" value="UniProtKB-KW"/>
</dbReference>
<evidence type="ECO:0000256" key="6">
    <source>
        <dbReference type="ARBA" id="ARBA00023034"/>
    </source>
</evidence>
<name>A0A2S4USX7_9BASI</name>
<evidence type="ECO:0000256" key="4">
    <source>
        <dbReference type="ARBA" id="ARBA00022927"/>
    </source>
</evidence>
<feature type="transmembrane region" description="Helical" evidence="9">
    <location>
        <begin position="85"/>
        <end position="104"/>
    </location>
</feature>
<sequence length="187" mass="21515">MSKSKQSCITFQDRILQSKFIVWFITPIDLNIPNYGRSYGSESSQIPLSSSLSSFTNHKTAEELESQNDDAILGLSAKVRLLKEVFPLCSAWFLFWYLLTPYFYCFVYQFELEKITVNIGTEVKESNNILATLNDKFSEATGVLSGTFKKMDRMAKKQYGRWWYCQSSSSISINPKNNNLKMKMIAN</sequence>
<dbReference type="OrthoDB" id="261831at2759"/>
<keyword evidence="7 9" id="KW-0472">Membrane</keyword>
<organism evidence="10 11">
    <name type="scientific">Puccinia striiformis</name>
    <dbReference type="NCBI Taxonomy" id="27350"/>
    <lineage>
        <taxon>Eukaryota</taxon>
        <taxon>Fungi</taxon>
        <taxon>Dikarya</taxon>
        <taxon>Basidiomycota</taxon>
        <taxon>Pucciniomycotina</taxon>
        <taxon>Pucciniomycetes</taxon>
        <taxon>Pucciniales</taxon>
        <taxon>Pucciniaceae</taxon>
        <taxon>Puccinia</taxon>
    </lineage>
</organism>
<keyword evidence="6" id="KW-0333">Golgi apparatus</keyword>
<comment type="caution">
    <text evidence="10">The sequence shown here is derived from an EMBL/GenBank/DDBJ whole genome shotgun (WGS) entry which is preliminary data.</text>
</comment>
<protein>
    <submittedName>
        <fullName evidence="10">Uncharacterized protein</fullName>
    </submittedName>
</protein>
<gene>
    <name evidence="10" type="ORF">PSHT_13045</name>
</gene>
<comment type="subcellular location">
    <subcellularLocation>
        <location evidence="8">Endomembrane system</location>
        <topology evidence="8">Single-pass type IV membrane protein</topology>
    </subcellularLocation>
    <subcellularLocation>
        <location evidence="1">Golgi apparatus membrane</location>
    </subcellularLocation>
</comment>
<evidence type="ECO:0000256" key="1">
    <source>
        <dbReference type="ARBA" id="ARBA00004394"/>
    </source>
</evidence>
<dbReference type="EMBL" id="PKSM01000252">
    <property type="protein sequence ID" value="POW00406.1"/>
    <property type="molecule type" value="Genomic_DNA"/>
</dbReference>
<dbReference type="Gene3D" id="1.20.5.110">
    <property type="match status" value="1"/>
</dbReference>
<evidence type="ECO:0000256" key="5">
    <source>
        <dbReference type="ARBA" id="ARBA00022989"/>
    </source>
</evidence>
<accession>A0A2S4USX7</accession>
<proteinExistence type="predicted"/>
<dbReference type="VEuPathDB" id="FungiDB:PSTT_05042"/>
<keyword evidence="5 9" id="KW-1133">Transmembrane helix</keyword>
<reference evidence="10 11" key="1">
    <citation type="submission" date="2017-12" db="EMBL/GenBank/DDBJ databases">
        <title>Gene loss provides genomic basis for host adaptation in cereal stripe rust fungi.</title>
        <authorList>
            <person name="Xia C."/>
        </authorList>
    </citation>
    <scope>NUCLEOTIDE SEQUENCE [LARGE SCALE GENOMIC DNA]</scope>
    <source>
        <strain evidence="10 11">93TX-2</strain>
    </source>
</reference>
<dbReference type="CDD" id="cd15853">
    <property type="entry name" value="SNARE_Bet1"/>
    <property type="match status" value="1"/>
</dbReference>
<keyword evidence="11" id="KW-1185">Reference proteome</keyword>
<evidence type="ECO:0000256" key="2">
    <source>
        <dbReference type="ARBA" id="ARBA00022448"/>
    </source>
</evidence>
<keyword evidence="3 9" id="KW-0812">Transmembrane</keyword>